<dbReference type="PANTHER" id="PTHR24559">
    <property type="entry name" value="TRANSPOSON TY3-I GAG-POL POLYPROTEIN"/>
    <property type="match status" value="1"/>
</dbReference>
<dbReference type="Gene3D" id="3.10.10.10">
    <property type="entry name" value="HIV Type 1 Reverse Transcriptase, subunit A, domain 1"/>
    <property type="match status" value="1"/>
</dbReference>
<name>A0A225W0K5_9STRA</name>
<feature type="non-terminal residue" evidence="2">
    <location>
        <position position="247"/>
    </location>
</feature>
<dbReference type="InterPro" id="IPR043502">
    <property type="entry name" value="DNA/RNA_pol_sf"/>
</dbReference>
<evidence type="ECO:0000313" key="2">
    <source>
        <dbReference type="EMBL" id="OWZ11236.1"/>
    </source>
</evidence>
<gene>
    <name evidence="2" type="ORF">PHMEG_00015768</name>
</gene>
<protein>
    <recommendedName>
        <fullName evidence="1">Reverse transcriptase domain-containing protein</fullName>
    </recommendedName>
</protein>
<dbReference type="InterPro" id="IPR043128">
    <property type="entry name" value="Rev_trsase/Diguanyl_cyclase"/>
</dbReference>
<proteinExistence type="predicted"/>
<dbReference type="InterPro" id="IPR000477">
    <property type="entry name" value="RT_dom"/>
</dbReference>
<dbReference type="InterPro" id="IPR053134">
    <property type="entry name" value="RNA-dir_DNA_polymerase"/>
</dbReference>
<dbReference type="Pfam" id="PF00078">
    <property type="entry name" value="RVT_1"/>
    <property type="match status" value="1"/>
</dbReference>
<organism evidence="2 3">
    <name type="scientific">Phytophthora megakarya</name>
    <dbReference type="NCBI Taxonomy" id="4795"/>
    <lineage>
        <taxon>Eukaryota</taxon>
        <taxon>Sar</taxon>
        <taxon>Stramenopiles</taxon>
        <taxon>Oomycota</taxon>
        <taxon>Peronosporomycetes</taxon>
        <taxon>Peronosporales</taxon>
        <taxon>Peronosporaceae</taxon>
        <taxon>Phytophthora</taxon>
    </lineage>
</organism>
<dbReference type="SUPFAM" id="SSF56672">
    <property type="entry name" value="DNA/RNA polymerases"/>
    <property type="match status" value="1"/>
</dbReference>
<evidence type="ECO:0000313" key="3">
    <source>
        <dbReference type="Proteomes" id="UP000198211"/>
    </source>
</evidence>
<dbReference type="EMBL" id="NBNE01002186">
    <property type="protein sequence ID" value="OWZ11236.1"/>
    <property type="molecule type" value="Genomic_DNA"/>
</dbReference>
<dbReference type="OrthoDB" id="107688at2759"/>
<sequence length="247" mass="28184">MESELQQYLSLGQIRLSTNSWASPVLMISKPDGGIRFCIDYRRLNEVTVKDCYSMPLIDGILDVLGNAKLFSTMDIASGYWNVPMAADSVEKTTFTCKYGLYEWLVMPFRLCNAVPALERLMENALIDLKWRTCLVYLDECVVFSSDFPTHLPRSRQKRFRNSGFKLKMEKCKWGRDQVAFLGHIVTPSGIIPNPEKVRAVVNMKRPHDMHTVRAFLGLTCCFRCYIPGHAGISAPIERLKQNGTEF</sequence>
<dbReference type="Proteomes" id="UP000198211">
    <property type="component" value="Unassembled WGS sequence"/>
</dbReference>
<dbReference type="AlphaFoldDB" id="A0A225W0K5"/>
<comment type="caution">
    <text evidence="2">The sequence shown here is derived from an EMBL/GenBank/DDBJ whole genome shotgun (WGS) entry which is preliminary data.</text>
</comment>
<dbReference type="PANTHER" id="PTHR24559:SF444">
    <property type="entry name" value="REVERSE TRANSCRIPTASE DOMAIN-CONTAINING PROTEIN"/>
    <property type="match status" value="1"/>
</dbReference>
<dbReference type="CDD" id="cd01647">
    <property type="entry name" value="RT_LTR"/>
    <property type="match status" value="1"/>
</dbReference>
<accession>A0A225W0K5</accession>
<feature type="domain" description="Reverse transcriptase" evidence="1">
    <location>
        <begin position="28"/>
        <end position="185"/>
    </location>
</feature>
<keyword evidence="3" id="KW-1185">Reference proteome</keyword>
<dbReference type="Gene3D" id="3.30.70.270">
    <property type="match status" value="2"/>
</dbReference>
<reference evidence="3" key="1">
    <citation type="submission" date="2017-03" db="EMBL/GenBank/DDBJ databases">
        <title>Phytopthora megakarya and P. palmivora, two closely related causual agents of cacao black pod achieved similar genome size and gene model numbers by different mechanisms.</title>
        <authorList>
            <person name="Ali S."/>
            <person name="Shao J."/>
            <person name="Larry D.J."/>
            <person name="Kronmiller B."/>
            <person name="Shen D."/>
            <person name="Strem M.D."/>
            <person name="Melnick R.L."/>
            <person name="Guiltinan M.J."/>
            <person name="Tyler B.M."/>
            <person name="Meinhardt L.W."/>
            <person name="Bailey B.A."/>
        </authorList>
    </citation>
    <scope>NUCLEOTIDE SEQUENCE [LARGE SCALE GENOMIC DNA]</scope>
    <source>
        <strain evidence="3">zdho120</strain>
    </source>
</reference>
<evidence type="ECO:0000259" key="1">
    <source>
        <dbReference type="Pfam" id="PF00078"/>
    </source>
</evidence>